<protein>
    <submittedName>
        <fullName evidence="1">Uncharacterized protein</fullName>
    </submittedName>
</protein>
<sequence length="96" mass="10772">MTASTATARKTLRRHYGNKVVRDLAGRPLCLVSAKLRDGEEFLLDAVRPGGRLRLFRFDSTPPREVGPDVVERVFVPAELRQTVASLNHRFSPTLD</sequence>
<gene>
    <name evidence="1" type="ORF">CKO28_02860</name>
</gene>
<dbReference type="RefSeq" id="WP_200339042.1">
    <property type="nucleotide sequence ID" value="NZ_NRRL01000003.1"/>
</dbReference>
<evidence type="ECO:0000313" key="1">
    <source>
        <dbReference type="EMBL" id="MBK1666983.1"/>
    </source>
</evidence>
<keyword evidence="2" id="KW-1185">Reference proteome</keyword>
<comment type="caution">
    <text evidence="1">The sequence shown here is derived from an EMBL/GenBank/DDBJ whole genome shotgun (WGS) entry which is preliminary data.</text>
</comment>
<evidence type="ECO:0000313" key="2">
    <source>
        <dbReference type="Proteomes" id="UP001296873"/>
    </source>
</evidence>
<accession>A0ABS1DBA2</accession>
<name>A0ABS1DBA2_9PROT</name>
<dbReference type="EMBL" id="NRRL01000003">
    <property type="protein sequence ID" value="MBK1666983.1"/>
    <property type="molecule type" value="Genomic_DNA"/>
</dbReference>
<organism evidence="1 2">
    <name type="scientific">Rhodovibrio sodomensis</name>
    <dbReference type="NCBI Taxonomy" id="1088"/>
    <lineage>
        <taxon>Bacteria</taxon>
        <taxon>Pseudomonadati</taxon>
        <taxon>Pseudomonadota</taxon>
        <taxon>Alphaproteobacteria</taxon>
        <taxon>Rhodospirillales</taxon>
        <taxon>Rhodovibrionaceae</taxon>
        <taxon>Rhodovibrio</taxon>
    </lineage>
</organism>
<proteinExistence type="predicted"/>
<reference evidence="1 2" key="1">
    <citation type="journal article" date="2020" name="Microorganisms">
        <title>Osmotic Adaptation and Compatible Solute Biosynthesis of Phototrophic Bacteria as Revealed from Genome Analyses.</title>
        <authorList>
            <person name="Imhoff J.F."/>
            <person name="Rahn T."/>
            <person name="Kunzel S."/>
            <person name="Keller A."/>
            <person name="Neulinger S.C."/>
        </authorList>
    </citation>
    <scope>NUCLEOTIDE SEQUENCE [LARGE SCALE GENOMIC DNA]</scope>
    <source>
        <strain evidence="1 2">DSM 9895</strain>
    </source>
</reference>
<dbReference type="Proteomes" id="UP001296873">
    <property type="component" value="Unassembled WGS sequence"/>
</dbReference>